<dbReference type="PANTHER" id="PTHR44227">
    <property type="match status" value="1"/>
</dbReference>
<keyword evidence="4" id="KW-0812">Transmembrane</keyword>
<feature type="transmembrane region" description="Helical" evidence="4">
    <location>
        <begin position="36"/>
        <end position="57"/>
    </location>
</feature>
<keyword evidence="6" id="KW-1185">Reference proteome</keyword>
<dbReference type="SMART" id="SM00028">
    <property type="entry name" value="TPR"/>
    <property type="match status" value="3"/>
</dbReference>
<evidence type="ECO:0000313" key="6">
    <source>
        <dbReference type="Proteomes" id="UP000194153"/>
    </source>
</evidence>
<accession>A0ABQ0MKM0</accession>
<feature type="transmembrane region" description="Helical" evidence="4">
    <location>
        <begin position="377"/>
        <end position="398"/>
    </location>
</feature>
<dbReference type="Proteomes" id="UP000194153">
    <property type="component" value="Unassembled WGS sequence"/>
</dbReference>
<evidence type="ECO:0000256" key="2">
    <source>
        <dbReference type="ARBA" id="ARBA00022803"/>
    </source>
</evidence>
<feature type="transmembrane region" description="Helical" evidence="4">
    <location>
        <begin position="307"/>
        <end position="329"/>
    </location>
</feature>
<sequence length="655" mass="71975">MKKRRKSVALEPQAGPQALPAAEEELNLWRDPLVHILLVLAVGFAVYSNIISAPFVFDDLPCLVNNPAIKDFSFIADPKQVFALPINPDLKNNFVLRPVAYFTFAVNHALHGLDVRGYHIVNLLLHLADTLLVYLVLWLTLRTPALQPGRGEGVPPAEKFFYLPFLASLLFVCHPLQTQSVTYVVQRFVPLVAFFYLGSVALYAAARLTEAKGARLACYLGSLLACVLAMKSKENAFTLPAVIVLYEFVFFRGAVTLQRLARLVPFLLTMAIIPLKLAALSSLSAAKNGGTVAGAVNLVNFNQTSPWEYLMTQFGVIVTYLRLLVLPVNQNFDYQYPLQKVFLAPAVVLPLILLLSLAAAGTWLLATSRRGDERAALRALAGFGIWWFFITLSVESSVVPIDDVIFEHRAYLPSVGFFIALLAAAFSLPERFIGTPRCTSRPAVAAFALLVLASSAACYQRNEVWTTQVALWRDTVQKSPGKARAHFSLGLALANTLPAWHTDDINVMLQPMDSAQNQVLAEAVREFRASTKLDPKSAPGYGFLGAALMVQRNFEEAAAALATAVALEPKDARNRAFLGQLSEARGDLAAARLHYQQALSLSPQEPYPHLFLALLSMRQGRHAEALQEYEIANQLAPRPDLGPKIAQLRFMVGGR</sequence>
<comment type="caution">
    <text evidence="5">The sequence shown here is derived from an EMBL/GenBank/DDBJ whole genome shotgun (WGS) entry which is preliminary data.</text>
</comment>
<dbReference type="PROSITE" id="PS50005">
    <property type="entry name" value="TPR"/>
    <property type="match status" value="2"/>
</dbReference>
<keyword evidence="4" id="KW-0472">Membrane</keyword>
<feature type="transmembrane region" description="Helical" evidence="4">
    <location>
        <begin position="341"/>
        <end position="365"/>
    </location>
</feature>
<evidence type="ECO:0000313" key="5">
    <source>
        <dbReference type="EMBL" id="GAW67347.1"/>
    </source>
</evidence>
<dbReference type="PANTHER" id="PTHR44227:SF3">
    <property type="entry name" value="PROTEIN O-MANNOSYL-TRANSFERASE TMTC4"/>
    <property type="match status" value="1"/>
</dbReference>
<feature type="transmembrane region" description="Helical" evidence="4">
    <location>
        <begin position="188"/>
        <end position="206"/>
    </location>
</feature>
<feature type="transmembrane region" description="Helical" evidence="4">
    <location>
        <begin position="120"/>
        <end position="140"/>
    </location>
</feature>
<dbReference type="InterPro" id="IPR052346">
    <property type="entry name" value="O-mannosyl-transferase_TMTC"/>
</dbReference>
<feature type="transmembrane region" description="Helical" evidence="4">
    <location>
        <begin position="410"/>
        <end position="428"/>
    </location>
</feature>
<evidence type="ECO:0000256" key="3">
    <source>
        <dbReference type="PROSITE-ProRule" id="PRU00339"/>
    </source>
</evidence>
<feature type="repeat" description="TPR" evidence="3">
    <location>
        <begin position="572"/>
        <end position="605"/>
    </location>
</feature>
<dbReference type="EMBL" id="BDQG01000001">
    <property type="protein sequence ID" value="GAW67347.1"/>
    <property type="molecule type" value="Genomic_DNA"/>
</dbReference>
<reference evidence="6" key="2">
    <citation type="submission" date="2017-05" db="EMBL/GenBank/DDBJ databases">
        <title>Draft genome sequence of Geobacter pelophilus, a iron(III)-reducing bacteria.</title>
        <authorList>
            <person name="Aoyagi T."/>
            <person name="Koike H."/>
            <person name="Morita T."/>
            <person name="Sato Y."/>
            <person name="Habe H."/>
            <person name="Hori T."/>
        </authorList>
    </citation>
    <scope>NUCLEOTIDE SEQUENCE [LARGE SCALE GENOMIC DNA]</scope>
    <source>
        <strain evidence="6">Drf2</strain>
    </source>
</reference>
<keyword evidence="4" id="KW-1133">Transmembrane helix</keyword>
<dbReference type="InterPro" id="IPR011990">
    <property type="entry name" value="TPR-like_helical_dom_sf"/>
</dbReference>
<name>A0ABQ0MKM0_9BACT</name>
<dbReference type="SUPFAM" id="SSF48452">
    <property type="entry name" value="TPR-like"/>
    <property type="match status" value="1"/>
</dbReference>
<evidence type="ECO:0000256" key="1">
    <source>
        <dbReference type="ARBA" id="ARBA00022737"/>
    </source>
</evidence>
<feature type="repeat" description="TPR" evidence="3">
    <location>
        <begin position="538"/>
        <end position="571"/>
    </location>
</feature>
<reference evidence="5 6" key="1">
    <citation type="submission" date="2017-04" db="EMBL/GenBank/DDBJ databases">
        <authorList>
            <consortium name="Geobacter pelophilus Genome Sequencing"/>
            <person name="Aoyagi T."/>
            <person name="Koike H."/>
            <person name="Hori T."/>
        </authorList>
    </citation>
    <scope>NUCLEOTIDE SEQUENCE [LARGE SCALE GENOMIC DNA]</scope>
    <source>
        <strain evidence="5 6">Drf2</strain>
    </source>
</reference>
<proteinExistence type="predicted"/>
<dbReference type="Pfam" id="PF13432">
    <property type="entry name" value="TPR_16"/>
    <property type="match status" value="1"/>
</dbReference>
<protein>
    <submittedName>
        <fullName evidence="5">TPR repeat-containing protein</fullName>
    </submittedName>
</protein>
<dbReference type="RefSeq" id="WP_085813610.1">
    <property type="nucleotide sequence ID" value="NZ_BDQG01000001.1"/>
</dbReference>
<feature type="transmembrane region" description="Helical" evidence="4">
    <location>
        <begin position="263"/>
        <end position="286"/>
    </location>
</feature>
<evidence type="ECO:0000256" key="4">
    <source>
        <dbReference type="SAM" id="Phobius"/>
    </source>
</evidence>
<keyword evidence="1" id="KW-0677">Repeat</keyword>
<organism evidence="5 6">
    <name type="scientific">Geoanaerobacter pelophilus</name>
    <dbReference type="NCBI Taxonomy" id="60036"/>
    <lineage>
        <taxon>Bacteria</taxon>
        <taxon>Pseudomonadati</taxon>
        <taxon>Thermodesulfobacteriota</taxon>
        <taxon>Desulfuromonadia</taxon>
        <taxon>Geobacterales</taxon>
        <taxon>Geobacteraceae</taxon>
        <taxon>Geoanaerobacter</taxon>
    </lineage>
</organism>
<dbReference type="InterPro" id="IPR019734">
    <property type="entry name" value="TPR_rpt"/>
</dbReference>
<dbReference type="Gene3D" id="1.25.40.10">
    <property type="entry name" value="Tetratricopeptide repeat domain"/>
    <property type="match status" value="1"/>
</dbReference>
<keyword evidence="2 3" id="KW-0802">TPR repeat</keyword>
<feature type="transmembrane region" description="Helical" evidence="4">
    <location>
        <begin position="237"/>
        <end position="257"/>
    </location>
</feature>
<feature type="transmembrane region" description="Helical" evidence="4">
    <location>
        <begin position="160"/>
        <end position="176"/>
    </location>
</feature>
<gene>
    <name evidence="5" type="ORF">GPEL0_01r3122</name>
</gene>